<protein>
    <submittedName>
        <fullName evidence="2">Uncharacterized protein</fullName>
    </submittedName>
</protein>
<evidence type="ECO:0000313" key="3">
    <source>
        <dbReference type="Proteomes" id="UP001341840"/>
    </source>
</evidence>
<reference evidence="2 3" key="1">
    <citation type="journal article" date="2023" name="Plants (Basel)">
        <title>Bridging the Gap: Combining Genomics and Transcriptomics Approaches to Understand Stylosanthes scabra, an Orphan Legume from the Brazilian Caatinga.</title>
        <authorList>
            <person name="Ferreira-Neto J.R.C."/>
            <person name="da Silva M.D."/>
            <person name="Binneck E."/>
            <person name="de Melo N.F."/>
            <person name="da Silva R.H."/>
            <person name="de Melo A.L.T.M."/>
            <person name="Pandolfi V."/>
            <person name="Bustamante F.O."/>
            <person name="Brasileiro-Vidal A.C."/>
            <person name="Benko-Iseppon A.M."/>
        </authorList>
    </citation>
    <scope>NUCLEOTIDE SEQUENCE [LARGE SCALE GENOMIC DNA]</scope>
    <source>
        <tissue evidence="2">Leaves</tissue>
    </source>
</reference>
<feature type="region of interest" description="Disordered" evidence="1">
    <location>
        <begin position="1"/>
        <end position="33"/>
    </location>
</feature>
<evidence type="ECO:0000256" key="1">
    <source>
        <dbReference type="SAM" id="MobiDB-lite"/>
    </source>
</evidence>
<accession>A0ABU6TT64</accession>
<dbReference type="EMBL" id="JASCZI010091962">
    <property type="protein sequence ID" value="MED6151587.1"/>
    <property type="molecule type" value="Genomic_DNA"/>
</dbReference>
<proteinExistence type="predicted"/>
<keyword evidence="3" id="KW-1185">Reference proteome</keyword>
<name>A0ABU6TT64_9FABA</name>
<evidence type="ECO:0000313" key="2">
    <source>
        <dbReference type="EMBL" id="MED6151587.1"/>
    </source>
</evidence>
<gene>
    <name evidence="2" type="ORF">PIB30_083857</name>
</gene>
<comment type="caution">
    <text evidence="2">The sequence shown here is derived from an EMBL/GenBank/DDBJ whole genome shotgun (WGS) entry which is preliminary data.</text>
</comment>
<sequence>MSPDEIPAVATQRVADTPPRATQVDDVPDNRRTDRHRMVGTRTTARDWQWLDEMMGEDIAASRRVRCMLEGGGHRGGRGGGRVGGRAPLAQPQVVRAIAIHIRQGLVKRVRPGFDGSQGQIQADLNEPASAPYQLFMAYAWMHRSTYMPDPYVRVLDPAPAPTT</sequence>
<dbReference type="Proteomes" id="UP001341840">
    <property type="component" value="Unassembled WGS sequence"/>
</dbReference>
<organism evidence="2 3">
    <name type="scientific">Stylosanthes scabra</name>
    <dbReference type="NCBI Taxonomy" id="79078"/>
    <lineage>
        <taxon>Eukaryota</taxon>
        <taxon>Viridiplantae</taxon>
        <taxon>Streptophyta</taxon>
        <taxon>Embryophyta</taxon>
        <taxon>Tracheophyta</taxon>
        <taxon>Spermatophyta</taxon>
        <taxon>Magnoliopsida</taxon>
        <taxon>eudicotyledons</taxon>
        <taxon>Gunneridae</taxon>
        <taxon>Pentapetalae</taxon>
        <taxon>rosids</taxon>
        <taxon>fabids</taxon>
        <taxon>Fabales</taxon>
        <taxon>Fabaceae</taxon>
        <taxon>Papilionoideae</taxon>
        <taxon>50 kb inversion clade</taxon>
        <taxon>dalbergioids sensu lato</taxon>
        <taxon>Dalbergieae</taxon>
        <taxon>Pterocarpus clade</taxon>
        <taxon>Stylosanthes</taxon>
    </lineage>
</organism>